<dbReference type="PANTHER" id="PTHR22870:SF408">
    <property type="entry name" value="OS09G0560450 PROTEIN"/>
    <property type="match status" value="1"/>
</dbReference>
<evidence type="ECO:0000256" key="2">
    <source>
        <dbReference type="PROSITE-ProRule" id="PRU00235"/>
    </source>
</evidence>
<proteinExistence type="predicted"/>
<dbReference type="InterPro" id="IPR009091">
    <property type="entry name" value="RCC1/BLIP-II"/>
</dbReference>
<dbReference type="SUPFAM" id="SSF50985">
    <property type="entry name" value="RCC1/BLIP-II"/>
    <property type="match status" value="1"/>
</dbReference>
<keyword evidence="4" id="KW-1185">Reference proteome</keyword>
<dbReference type="Pfam" id="PF00415">
    <property type="entry name" value="RCC1"/>
    <property type="match status" value="1"/>
</dbReference>
<evidence type="ECO:0000313" key="3">
    <source>
        <dbReference type="EMBL" id="KAG2182890.1"/>
    </source>
</evidence>
<dbReference type="InterPro" id="IPR000408">
    <property type="entry name" value="Reg_chr_condens"/>
</dbReference>
<dbReference type="Pfam" id="PF13540">
    <property type="entry name" value="RCC1_2"/>
    <property type="match status" value="1"/>
</dbReference>
<dbReference type="PANTHER" id="PTHR22870">
    <property type="entry name" value="REGULATOR OF CHROMOSOME CONDENSATION"/>
    <property type="match status" value="1"/>
</dbReference>
<organism evidence="3 4">
    <name type="scientific">Umbelopsis vinacea</name>
    <dbReference type="NCBI Taxonomy" id="44442"/>
    <lineage>
        <taxon>Eukaryota</taxon>
        <taxon>Fungi</taxon>
        <taxon>Fungi incertae sedis</taxon>
        <taxon>Mucoromycota</taxon>
        <taxon>Mucoromycotina</taxon>
        <taxon>Umbelopsidomycetes</taxon>
        <taxon>Umbelopsidales</taxon>
        <taxon>Umbelopsidaceae</taxon>
        <taxon>Umbelopsis</taxon>
    </lineage>
</organism>
<keyword evidence="1" id="KW-0677">Repeat</keyword>
<evidence type="ECO:0000256" key="1">
    <source>
        <dbReference type="ARBA" id="ARBA00022737"/>
    </source>
</evidence>
<dbReference type="Proteomes" id="UP000612746">
    <property type="component" value="Unassembled WGS sequence"/>
</dbReference>
<comment type="caution">
    <text evidence="3">The sequence shown here is derived from an EMBL/GenBank/DDBJ whole genome shotgun (WGS) entry which is preliminary data.</text>
</comment>
<sequence>MINAFGLNSFGQTIPSGGNGEWPADITRVLYCTWESSFGINEKGDLVVWGYNPQTGSLTSGAVPFHNVRATDLAKVYGDPNSTIGLLLSDGSVYHYSGSGSVEPVLVASDCKDVACMAGSQTVILIKNNGEVYHAPLNGRETPIKMDMPAVQGAEASFYHAILHCSSPFAVYGMGSNRFGQLGSPESPEPLQTIPVAFFDGLTPTQFQISCGTFHTAFVLDGDVYICGLGTHRSAGNQDDDQGYPVLAEFQDKDGNECDVNIVKVACGGKHIIAIDDQGGAWGVGSNKYGQLPKGNNGLELNPIFHRLELNAVDCWAGPQNSFLQIK</sequence>
<accession>A0A8H7PZR5</accession>
<dbReference type="PROSITE" id="PS00626">
    <property type="entry name" value="RCC1_2"/>
    <property type="match status" value="1"/>
</dbReference>
<evidence type="ECO:0000313" key="4">
    <source>
        <dbReference type="Proteomes" id="UP000612746"/>
    </source>
</evidence>
<protein>
    <submittedName>
        <fullName evidence="3">Uncharacterized protein</fullName>
    </submittedName>
</protein>
<dbReference type="OrthoDB" id="5370059at2759"/>
<feature type="repeat" description="RCC1" evidence="2">
    <location>
        <begin position="169"/>
        <end position="222"/>
    </location>
</feature>
<dbReference type="PROSITE" id="PS50012">
    <property type="entry name" value="RCC1_3"/>
    <property type="match status" value="2"/>
</dbReference>
<feature type="repeat" description="RCC1" evidence="2">
    <location>
        <begin position="222"/>
        <end position="278"/>
    </location>
</feature>
<gene>
    <name evidence="3" type="ORF">INT44_005871</name>
</gene>
<reference evidence="3" key="1">
    <citation type="submission" date="2020-12" db="EMBL/GenBank/DDBJ databases">
        <title>Metabolic potential, ecology and presence of endohyphal bacteria is reflected in genomic diversity of Mucoromycotina.</title>
        <authorList>
            <person name="Muszewska A."/>
            <person name="Okrasinska A."/>
            <person name="Steczkiewicz K."/>
            <person name="Drgas O."/>
            <person name="Orlowska M."/>
            <person name="Perlinska-Lenart U."/>
            <person name="Aleksandrzak-Piekarczyk T."/>
            <person name="Szatraj K."/>
            <person name="Zielenkiewicz U."/>
            <person name="Pilsyk S."/>
            <person name="Malc E."/>
            <person name="Mieczkowski P."/>
            <person name="Kruszewska J.S."/>
            <person name="Biernat P."/>
            <person name="Pawlowska J."/>
        </authorList>
    </citation>
    <scope>NUCLEOTIDE SEQUENCE</scope>
    <source>
        <strain evidence="3">WA0000051536</strain>
    </source>
</reference>
<dbReference type="Gene3D" id="2.130.10.30">
    <property type="entry name" value="Regulator of chromosome condensation 1/beta-lactamase-inhibitor protein II"/>
    <property type="match status" value="2"/>
</dbReference>
<dbReference type="InterPro" id="IPR051210">
    <property type="entry name" value="Ub_ligase/GEF_domain"/>
</dbReference>
<dbReference type="AlphaFoldDB" id="A0A8H7PZR5"/>
<name>A0A8H7PZR5_9FUNG</name>
<dbReference type="EMBL" id="JAEPRA010000007">
    <property type="protein sequence ID" value="KAG2182890.1"/>
    <property type="molecule type" value="Genomic_DNA"/>
</dbReference>